<dbReference type="Pfam" id="PF07396">
    <property type="entry name" value="Porin_O_P"/>
    <property type="match status" value="1"/>
</dbReference>
<gene>
    <name evidence="3" type="ORF">H2LOC_016130</name>
</gene>
<dbReference type="KEGG" id="mhey:H2LOC_016130"/>
<feature type="region of interest" description="Disordered" evidence="2">
    <location>
        <begin position="87"/>
        <end position="109"/>
    </location>
</feature>
<sequence>MRRFSAAAQSLGQKLKHSGKGKPLTVAALSAFALLPTQAARADDTAAEIRELKKKLEQTIGEVQSLKSQLHRYEGKTAEQDRKLKEVRTETHKRKVADASRDVEPGKSGSGHAPLPFFIDLSHGLSVQSLDHADSFHLGGRIYVDGGGSTQPEKGLSETANLTQARLQVEGRLRSIWEYKFQYDFVGGSNAATVGAVGGIRDAYLALIHPGLKPPFLDNPIEIQIGNFYLPHGMERTGSKNYIDFIERSLMSDTFGAARHVGVAALTHGANWTFKAALSSTSVEDAALKPTADYPVPLWVPSKAGWISTGGSQYFDVTARATYAPIWSEDRLLHFGASGRYHRPNDSTAGNDDRVLTPGANTYMESNVLKTNLLGTPDLSCGAYGIAGNPAVAGHCVKNLLGYGLEGVAVFGPASIQAEYMNAQYNRDNSRILEANLAGILSPGGSSLNYSGYYVSGIYFLTGESKAAAYQVDNNSGGGSFRQIQIKHPLSQGGWGAWALTARYSEVDLNSGPYQGSTFANLIALAPTTKAKTLIFNSGVNGGREQDVTVGLNWYAEPGVRVMANWTRVMALAAPYSQPYLNGAHPNTFLVRTQIDW</sequence>
<dbReference type="InterPro" id="IPR010870">
    <property type="entry name" value="Porin_O/P"/>
</dbReference>
<evidence type="ECO:0000256" key="1">
    <source>
        <dbReference type="SAM" id="Coils"/>
    </source>
</evidence>
<dbReference type="SUPFAM" id="SSF56935">
    <property type="entry name" value="Porins"/>
    <property type="match status" value="1"/>
</dbReference>
<dbReference type="AlphaFoldDB" id="A0A6B8KF47"/>
<name>A0A6B8KF47_9HYPH</name>
<dbReference type="InterPro" id="IPR023614">
    <property type="entry name" value="Porin_dom_sf"/>
</dbReference>
<reference evidence="3 4" key="1">
    <citation type="submission" date="2019-11" db="EMBL/GenBank/DDBJ databases">
        <title>The genome sequence of Methylocystis heyeri.</title>
        <authorList>
            <person name="Oshkin I.Y."/>
            <person name="Miroshnikov K."/>
            <person name="Dedysh S.N."/>
        </authorList>
    </citation>
    <scope>NUCLEOTIDE SEQUENCE [LARGE SCALE GENOMIC DNA]</scope>
    <source>
        <strain evidence="3 4">H2</strain>
    </source>
</reference>
<evidence type="ECO:0000313" key="3">
    <source>
        <dbReference type="EMBL" id="QGM47094.1"/>
    </source>
</evidence>
<feature type="compositionally biased region" description="Basic and acidic residues" evidence="2">
    <location>
        <begin position="87"/>
        <end position="105"/>
    </location>
</feature>
<proteinExistence type="predicted"/>
<keyword evidence="1" id="KW-0175">Coiled coil</keyword>
<evidence type="ECO:0000313" key="4">
    <source>
        <dbReference type="Proteomes" id="UP000309061"/>
    </source>
</evidence>
<keyword evidence="4" id="KW-1185">Reference proteome</keyword>
<feature type="coiled-coil region" evidence="1">
    <location>
        <begin position="39"/>
        <end position="76"/>
    </location>
</feature>
<dbReference type="Proteomes" id="UP000309061">
    <property type="component" value="Chromosome"/>
</dbReference>
<evidence type="ECO:0000256" key="2">
    <source>
        <dbReference type="SAM" id="MobiDB-lite"/>
    </source>
</evidence>
<accession>A0A6B8KF47</accession>
<dbReference type="Gene3D" id="2.40.160.10">
    <property type="entry name" value="Porin"/>
    <property type="match status" value="1"/>
</dbReference>
<feature type="region of interest" description="Disordered" evidence="2">
    <location>
        <begin position="1"/>
        <end position="20"/>
    </location>
</feature>
<organism evidence="3 4">
    <name type="scientific">Methylocystis heyeri</name>
    <dbReference type="NCBI Taxonomy" id="391905"/>
    <lineage>
        <taxon>Bacteria</taxon>
        <taxon>Pseudomonadati</taxon>
        <taxon>Pseudomonadota</taxon>
        <taxon>Alphaproteobacteria</taxon>
        <taxon>Hyphomicrobiales</taxon>
        <taxon>Methylocystaceae</taxon>
        <taxon>Methylocystis</taxon>
    </lineage>
</organism>
<protein>
    <submittedName>
        <fullName evidence="3">Porin</fullName>
    </submittedName>
</protein>
<dbReference type="EMBL" id="CP046052">
    <property type="protein sequence ID" value="QGM47094.1"/>
    <property type="molecule type" value="Genomic_DNA"/>
</dbReference>
<dbReference type="OrthoDB" id="7217987at2"/>